<keyword evidence="2" id="KW-1185">Reference proteome</keyword>
<reference evidence="1 2" key="1">
    <citation type="submission" date="2018-11" db="EMBL/GenBank/DDBJ databases">
        <authorList>
            <consortium name="Pathogen Informatics"/>
        </authorList>
    </citation>
    <scope>NUCLEOTIDE SEQUENCE [LARGE SCALE GENOMIC DNA]</scope>
    <source>
        <strain evidence="1 2">Zambia</strain>
    </source>
</reference>
<accession>A0A183MR47</accession>
<protein>
    <submittedName>
        <fullName evidence="1">Uncharacterized protein</fullName>
    </submittedName>
</protein>
<dbReference type="AlphaFoldDB" id="A0A183MR47"/>
<sequence length="178" mass="20039">MLSIYNDHLSLSTISKDSAESYSSSEFNETQNSSETTVSNQSTYHISHVIVSVMALPNGSLISDEINCKSEKNMLSEPSYDRKPDVVLIDADFSNDPLLCNDILHKFEKTISEELKLDIISNIICSHNVFVSCGKLVQYEAQILNELEFDYNLDDFISTAVYPYHGFTSIVYSSQCDH</sequence>
<organism evidence="1 2">
    <name type="scientific">Schistosoma margrebowiei</name>
    <dbReference type="NCBI Taxonomy" id="48269"/>
    <lineage>
        <taxon>Eukaryota</taxon>
        <taxon>Metazoa</taxon>
        <taxon>Spiralia</taxon>
        <taxon>Lophotrochozoa</taxon>
        <taxon>Platyhelminthes</taxon>
        <taxon>Trematoda</taxon>
        <taxon>Digenea</taxon>
        <taxon>Strigeidida</taxon>
        <taxon>Schistosomatoidea</taxon>
        <taxon>Schistosomatidae</taxon>
        <taxon>Schistosoma</taxon>
    </lineage>
</organism>
<evidence type="ECO:0000313" key="1">
    <source>
        <dbReference type="EMBL" id="VDP28198.1"/>
    </source>
</evidence>
<evidence type="ECO:0000313" key="2">
    <source>
        <dbReference type="Proteomes" id="UP000277204"/>
    </source>
</evidence>
<proteinExistence type="predicted"/>
<name>A0A183MR47_9TREM</name>
<gene>
    <name evidence="1" type="ORF">SMRZ_LOCUS18522</name>
</gene>
<dbReference type="EMBL" id="UZAI01017681">
    <property type="protein sequence ID" value="VDP28198.1"/>
    <property type="molecule type" value="Genomic_DNA"/>
</dbReference>
<dbReference type="Proteomes" id="UP000277204">
    <property type="component" value="Unassembled WGS sequence"/>
</dbReference>